<proteinExistence type="predicted"/>
<dbReference type="HOGENOM" id="CLU_2441391_0_0_1"/>
<dbReference type="PaxDb" id="5141-EFNCRP00000008678"/>
<sequence>MSAVSRNSQSIRIIHYTSEETSDRLVIRSLLSVVTLALGNVERTSSLVDIERVITLRNWIAMPAPDVPLPWPWCMTMVRITRATSYACKSQF</sequence>
<dbReference type="AlphaFoldDB" id="Q7SFR8"/>
<reference evidence="1 2" key="1">
    <citation type="journal article" date="2003" name="Nature">
        <title>The genome sequence of the filamentous fungus Neurospora crassa.</title>
        <authorList>
            <person name="Galagan J.E."/>
            <person name="Calvo S.E."/>
            <person name="Borkovich K.A."/>
            <person name="Selker E.U."/>
            <person name="Read N.D."/>
            <person name="Jaffe D."/>
            <person name="FitzHugh W."/>
            <person name="Ma L.J."/>
            <person name="Smirnov S."/>
            <person name="Purcell S."/>
            <person name="Rehman B."/>
            <person name="Elkins T."/>
            <person name="Engels R."/>
            <person name="Wang S."/>
            <person name="Nielsen C.B."/>
            <person name="Butler J."/>
            <person name="Endrizzi M."/>
            <person name="Qui D."/>
            <person name="Ianakiev P."/>
            <person name="Bell-Pedersen D."/>
            <person name="Nelson M.A."/>
            <person name="Werner-Washburne M."/>
            <person name="Selitrennikoff C.P."/>
            <person name="Kinsey J.A."/>
            <person name="Braun E.L."/>
            <person name="Zelter A."/>
            <person name="Schulte U."/>
            <person name="Kothe G.O."/>
            <person name="Jedd G."/>
            <person name="Mewes W."/>
            <person name="Staben C."/>
            <person name="Marcotte E."/>
            <person name="Greenberg D."/>
            <person name="Roy A."/>
            <person name="Foley K."/>
            <person name="Naylor J."/>
            <person name="Stange-Thomann N."/>
            <person name="Barrett R."/>
            <person name="Gnerre S."/>
            <person name="Kamal M."/>
            <person name="Kamvysselis M."/>
            <person name="Mauceli E."/>
            <person name="Bielke C."/>
            <person name="Rudd S."/>
            <person name="Frishman D."/>
            <person name="Krystofova S."/>
            <person name="Rasmussen C."/>
            <person name="Metzenberg R.L."/>
            <person name="Perkins D.D."/>
            <person name="Kroken S."/>
            <person name="Cogoni C."/>
            <person name="Macino G."/>
            <person name="Catcheside D."/>
            <person name="Li W."/>
            <person name="Pratt R.J."/>
            <person name="Osmani S.A."/>
            <person name="DeSouza C.P."/>
            <person name="Glass L."/>
            <person name="Orbach M.J."/>
            <person name="Berglund J.A."/>
            <person name="Voelker R."/>
            <person name="Yarden O."/>
            <person name="Plamann M."/>
            <person name="Seiler S."/>
            <person name="Dunlap J."/>
            <person name="Radford A."/>
            <person name="Aramayo R."/>
            <person name="Natvig D.O."/>
            <person name="Alex L.A."/>
            <person name="Mannhaupt G."/>
            <person name="Ebbole D.J."/>
            <person name="Freitag M."/>
            <person name="Paulsen I."/>
            <person name="Sachs M.S."/>
            <person name="Lander E.S."/>
            <person name="Nusbaum C."/>
            <person name="Birren B."/>
        </authorList>
    </citation>
    <scope>NUCLEOTIDE SEQUENCE [LARGE SCALE GENOMIC DNA]</scope>
    <source>
        <strain evidence="2">ATCC 24698 / 74-OR23-1A / CBS 708.71 / DSM 1257 / FGSC 987</strain>
    </source>
</reference>
<evidence type="ECO:0000313" key="1">
    <source>
        <dbReference type="EMBL" id="EAA35663.3"/>
    </source>
</evidence>
<dbReference type="GeneID" id="3881050"/>
<protein>
    <submittedName>
        <fullName evidence="1">Uncharacterized protein</fullName>
    </submittedName>
</protein>
<evidence type="ECO:0000313" key="2">
    <source>
        <dbReference type="Proteomes" id="UP000001805"/>
    </source>
</evidence>
<dbReference type="Proteomes" id="UP000001805">
    <property type="component" value="Chromosome 1, Linkage Group I"/>
</dbReference>
<accession>Q7SFR8</accession>
<keyword evidence="2" id="KW-1185">Reference proteome</keyword>
<dbReference type="RefSeq" id="XP_964899.3">
    <property type="nucleotide sequence ID" value="XM_959806.3"/>
</dbReference>
<organism evidence="1 2">
    <name type="scientific">Neurospora crassa (strain ATCC 24698 / 74-OR23-1A / CBS 708.71 / DSM 1257 / FGSC 987)</name>
    <dbReference type="NCBI Taxonomy" id="367110"/>
    <lineage>
        <taxon>Eukaryota</taxon>
        <taxon>Fungi</taxon>
        <taxon>Dikarya</taxon>
        <taxon>Ascomycota</taxon>
        <taxon>Pezizomycotina</taxon>
        <taxon>Sordariomycetes</taxon>
        <taxon>Sordariomycetidae</taxon>
        <taxon>Sordariales</taxon>
        <taxon>Sordariaceae</taxon>
        <taxon>Neurospora</taxon>
    </lineage>
</organism>
<gene>
    <name evidence="1" type="ORF">NCU09082</name>
</gene>
<dbReference type="VEuPathDB" id="FungiDB:NCU09082"/>
<name>Q7SFR8_NEUCR</name>
<dbReference type="KEGG" id="ncr:NCU09082"/>
<dbReference type="EMBL" id="CM002236">
    <property type="protein sequence ID" value="EAA35663.3"/>
    <property type="molecule type" value="Genomic_DNA"/>
</dbReference>
<dbReference type="InParanoid" id="Q7SFR8"/>